<dbReference type="Proteomes" id="UP000886523">
    <property type="component" value="Unassembled WGS sequence"/>
</dbReference>
<dbReference type="AlphaFoldDB" id="A0A9P6AZW8"/>
<accession>A0A9P6AZW8</accession>
<evidence type="ECO:0000313" key="9">
    <source>
        <dbReference type="Proteomes" id="UP000886523"/>
    </source>
</evidence>
<sequence length="182" mass="20475">MSLMDEIRKIPPVTRFLLGSSLGITLPLLGGLISPYPIFFDWRRVRDRFEIWRAFTSFFFAGSGMSLIFDIAMLYRNSTALEEGHYPRRSADYAYHLILSAASIIALNIPLKSPVHFRQLLISITTTASLLNPDGQASLFGLFSFPQKYFPLALLAMDFVQGGLVLLHKQSRGLLLATRYGL</sequence>
<comment type="caution">
    <text evidence="7">Lacks conserved residue(s) required for the propagation of feature annotation.</text>
</comment>
<comment type="caution">
    <text evidence="8">The sequence shown here is derived from an EMBL/GenBank/DDBJ whole genome shotgun (WGS) entry which is preliminary data.</text>
</comment>
<organism evidence="8 9">
    <name type="scientific">Hydnum rufescens UP504</name>
    <dbReference type="NCBI Taxonomy" id="1448309"/>
    <lineage>
        <taxon>Eukaryota</taxon>
        <taxon>Fungi</taxon>
        <taxon>Dikarya</taxon>
        <taxon>Basidiomycota</taxon>
        <taxon>Agaricomycotina</taxon>
        <taxon>Agaricomycetes</taxon>
        <taxon>Cantharellales</taxon>
        <taxon>Hydnaceae</taxon>
        <taxon>Hydnum</taxon>
    </lineage>
</organism>
<dbReference type="SUPFAM" id="SSF144091">
    <property type="entry name" value="Rhomboid-like"/>
    <property type="match status" value="1"/>
</dbReference>
<comment type="similarity">
    <text evidence="2 7">Belongs to the derlin family.</text>
</comment>
<keyword evidence="9" id="KW-1185">Reference proteome</keyword>
<dbReference type="GO" id="GO:0005789">
    <property type="term" value="C:endoplasmic reticulum membrane"/>
    <property type="evidence" value="ECO:0007669"/>
    <property type="project" value="UniProtKB-SubCell"/>
</dbReference>
<evidence type="ECO:0000256" key="2">
    <source>
        <dbReference type="ARBA" id="ARBA00008917"/>
    </source>
</evidence>
<feature type="transmembrane region" description="Helical" evidence="7">
    <location>
        <begin position="93"/>
        <end position="111"/>
    </location>
</feature>
<evidence type="ECO:0000256" key="4">
    <source>
        <dbReference type="ARBA" id="ARBA00022824"/>
    </source>
</evidence>
<evidence type="ECO:0000256" key="5">
    <source>
        <dbReference type="ARBA" id="ARBA00022989"/>
    </source>
</evidence>
<evidence type="ECO:0000256" key="7">
    <source>
        <dbReference type="RuleBase" id="RU363059"/>
    </source>
</evidence>
<keyword evidence="5 7" id="KW-1133">Transmembrane helix</keyword>
<dbReference type="PANTHER" id="PTHR11009">
    <property type="entry name" value="DER1-LIKE PROTEIN, DERLIN"/>
    <property type="match status" value="1"/>
</dbReference>
<comment type="function">
    <text evidence="7">May be involved in the degradation of misfolded endoplasmic reticulum (ER) luminal proteins.</text>
</comment>
<dbReference type="EMBL" id="MU128953">
    <property type="protein sequence ID" value="KAF9515103.1"/>
    <property type="molecule type" value="Genomic_DNA"/>
</dbReference>
<name>A0A9P6AZW8_9AGAM</name>
<keyword evidence="6 7" id="KW-0472">Membrane</keyword>
<evidence type="ECO:0000256" key="3">
    <source>
        <dbReference type="ARBA" id="ARBA00022692"/>
    </source>
</evidence>
<evidence type="ECO:0000313" key="8">
    <source>
        <dbReference type="EMBL" id="KAF9515103.1"/>
    </source>
</evidence>
<dbReference type="OrthoDB" id="1716531at2759"/>
<dbReference type="GO" id="GO:0006950">
    <property type="term" value="P:response to stress"/>
    <property type="evidence" value="ECO:0007669"/>
    <property type="project" value="UniProtKB-ARBA"/>
</dbReference>
<dbReference type="InterPro" id="IPR007599">
    <property type="entry name" value="DER1"/>
</dbReference>
<comment type="subcellular location">
    <subcellularLocation>
        <location evidence="1 7">Endoplasmic reticulum membrane</location>
        <topology evidence="1 7">Multi-pass membrane protein</topology>
    </subcellularLocation>
</comment>
<dbReference type="Pfam" id="PF04511">
    <property type="entry name" value="DER1"/>
    <property type="match status" value="1"/>
</dbReference>
<reference evidence="8" key="1">
    <citation type="journal article" date="2020" name="Nat. Commun.">
        <title>Large-scale genome sequencing of mycorrhizal fungi provides insights into the early evolution of symbiotic traits.</title>
        <authorList>
            <person name="Miyauchi S."/>
            <person name="Kiss E."/>
            <person name="Kuo A."/>
            <person name="Drula E."/>
            <person name="Kohler A."/>
            <person name="Sanchez-Garcia M."/>
            <person name="Morin E."/>
            <person name="Andreopoulos B."/>
            <person name="Barry K.W."/>
            <person name="Bonito G."/>
            <person name="Buee M."/>
            <person name="Carver A."/>
            <person name="Chen C."/>
            <person name="Cichocki N."/>
            <person name="Clum A."/>
            <person name="Culley D."/>
            <person name="Crous P.W."/>
            <person name="Fauchery L."/>
            <person name="Girlanda M."/>
            <person name="Hayes R.D."/>
            <person name="Keri Z."/>
            <person name="LaButti K."/>
            <person name="Lipzen A."/>
            <person name="Lombard V."/>
            <person name="Magnuson J."/>
            <person name="Maillard F."/>
            <person name="Murat C."/>
            <person name="Nolan M."/>
            <person name="Ohm R.A."/>
            <person name="Pangilinan J."/>
            <person name="Pereira M.F."/>
            <person name="Perotto S."/>
            <person name="Peter M."/>
            <person name="Pfister S."/>
            <person name="Riley R."/>
            <person name="Sitrit Y."/>
            <person name="Stielow J.B."/>
            <person name="Szollosi G."/>
            <person name="Zifcakova L."/>
            <person name="Stursova M."/>
            <person name="Spatafora J.W."/>
            <person name="Tedersoo L."/>
            <person name="Vaario L.M."/>
            <person name="Yamada A."/>
            <person name="Yan M."/>
            <person name="Wang P."/>
            <person name="Xu J."/>
            <person name="Bruns T."/>
            <person name="Baldrian P."/>
            <person name="Vilgalys R."/>
            <person name="Dunand C."/>
            <person name="Henrissat B."/>
            <person name="Grigoriev I.V."/>
            <person name="Hibbett D."/>
            <person name="Nagy L.G."/>
            <person name="Martin F.M."/>
        </authorList>
    </citation>
    <scope>NUCLEOTIDE SEQUENCE</scope>
    <source>
        <strain evidence="8">UP504</strain>
    </source>
</reference>
<protein>
    <recommendedName>
        <fullName evidence="7">Derlin</fullName>
    </recommendedName>
</protein>
<proteinExistence type="inferred from homology"/>
<keyword evidence="4 7" id="KW-0256">Endoplasmic reticulum</keyword>
<evidence type="ECO:0000256" key="6">
    <source>
        <dbReference type="ARBA" id="ARBA00023136"/>
    </source>
</evidence>
<feature type="transmembrane region" description="Helical" evidence="7">
    <location>
        <begin position="51"/>
        <end position="72"/>
    </location>
</feature>
<feature type="transmembrane region" description="Helical" evidence="7">
    <location>
        <begin position="16"/>
        <end position="39"/>
    </location>
</feature>
<dbReference type="InterPro" id="IPR035952">
    <property type="entry name" value="Rhomboid-like_sf"/>
</dbReference>
<evidence type="ECO:0000256" key="1">
    <source>
        <dbReference type="ARBA" id="ARBA00004477"/>
    </source>
</evidence>
<gene>
    <name evidence="8" type="ORF">BS47DRAFT_809906</name>
</gene>
<keyword evidence="3 7" id="KW-0812">Transmembrane</keyword>